<sequence>MNAEEYIQSIVLKKTTKERCKSPSMYVIERLEMHRDTKPPSNQVINRTMAPKININEESDLEEETLMVKELEQII</sequence>
<dbReference type="VEuPathDB" id="MicrosporidiaDB:CWI38_0594p0040"/>
<accession>A0A4Q9LYN5</accession>
<protein>
    <submittedName>
        <fullName evidence="1">Uncharacterized protein</fullName>
    </submittedName>
</protein>
<keyword evidence="2" id="KW-1185">Reference proteome</keyword>
<organism evidence="1 2">
    <name type="scientific">Hamiltosporidium tvaerminnensis</name>
    <dbReference type="NCBI Taxonomy" id="1176355"/>
    <lineage>
        <taxon>Eukaryota</taxon>
        <taxon>Fungi</taxon>
        <taxon>Fungi incertae sedis</taxon>
        <taxon>Microsporidia</taxon>
        <taxon>Dubosqiidae</taxon>
        <taxon>Hamiltosporidium</taxon>
    </lineage>
</organism>
<dbReference type="EMBL" id="PITK01000594">
    <property type="protein sequence ID" value="TBU12890.1"/>
    <property type="molecule type" value="Genomic_DNA"/>
</dbReference>
<proteinExistence type="predicted"/>
<dbReference type="Proteomes" id="UP000292282">
    <property type="component" value="Unassembled WGS sequence"/>
</dbReference>
<evidence type="ECO:0000313" key="2">
    <source>
        <dbReference type="Proteomes" id="UP000292282"/>
    </source>
</evidence>
<comment type="caution">
    <text evidence="1">The sequence shown here is derived from an EMBL/GenBank/DDBJ whole genome shotgun (WGS) entry which is preliminary data.</text>
</comment>
<reference evidence="1 2" key="1">
    <citation type="submission" date="2017-12" db="EMBL/GenBank/DDBJ databases">
        <authorList>
            <person name="Pombert J.-F."/>
            <person name="Haag K.L."/>
            <person name="Ebert D."/>
        </authorList>
    </citation>
    <scope>NUCLEOTIDE SEQUENCE [LARGE SCALE GENOMIC DNA]</scope>
    <source>
        <strain evidence="1">IL-G-3</strain>
    </source>
</reference>
<evidence type="ECO:0000313" key="1">
    <source>
        <dbReference type="EMBL" id="TBU12890.1"/>
    </source>
</evidence>
<gene>
    <name evidence="1" type="ORF">CWI38_0594p0040</name>
</gene>
<dbReference type="AlphaFoldDB" id="A0A4Q9LYN5"/>
<name>A0A4Q9LYN5_9MICR</name>